<name>A0AAE9ZS22_9BACT</name>
<accession>A0AAE9ZS22</accession>
<proteinExistence type="predicted"/>
<feature type="region of interest" description="Disordered" evidence="1">
    <location>
        <begin position="162"/>
        <end position="265"/>
    </location>
</feature>
<dbReference type="EMBL" id="CP119075">
    <property type="protein sequence ID" value="WED63196.1"/>
    <property type="molecule type" value="Genomic_DNA"/>
</dbReference>
<dbReference type="RefSeq" id="WP_330928548.1">
    <property type="nucleotide sequence ID" value="NZ_CP119075.1"/>
</dbReference>
<dbReference type="KEGG" id="slom:PXH66_12740"/>
<dbReference type="AlphaFoldDB" id="A0AAE9ZS22"/>
<evidence type="ECO:0000313" key="3">
    <source>
        <dbReference type="Proteomes" id="UP001218638"/>
    </source>
</evidence>
<protein>
    <submittedName>
        <fullName evidence="2">Uncharacterized protein</fullName>
    </submittedName>
</protein>
<gene>
    <name evidence="2" type="ORF">PXH66_12740</name>
</gene>
<keyword evidence="3" id="KW-1185">Reference proteome</keyword>
<feature type="compositionally biased region" description="Basic and acidic residues" evidence="1">
    <location>
        <begin position="164"/>
        <end position="210"/>
    </location>
</feature>
<feature type="compositionally biased region" description="Low complexity" evidence="1">
    <location>
        <begin position="215"/>
        <end position="237"/>
    </location>
</feature>
<reference evidence="2" key="1">
    <citation type="submission" date="2023-03" db="EMBL/GenBank/DDBJ databases">
        <title>Lomoglobus Profundus gen. nov., sp. nov., a novel member of the phylum Verrucomicrobia, isolated from deep-marine sediment of South China Sea.</title>
        <authorList>
            <person name="Ahmad T."/>
            <person name="Ishaq S.E."/>
            <person name="Wang F."/>
        </authorList>
    </citation>
    <scope>NUCLEOTIDE SEQUENCE</scope>
    <source>
        <strain evidence="2">LMO-M01</strain>
    </source>
</reference>
<evidence type="ECO:0000313" key="2">
    <source>
        <dbReference type="EMBL" id="WED63196.1"/>
    </source>
</evidence>
<feature type="compositionally biased region" description="Basic and acidic residues" evidence="1">
    <location>
        <begin position="238"/>
        <end position="258"/>
    </location>
</feature>
<dbReference type="Proteomes" id="UP001218638">
    <property type="component" value="Chromosome"/>
</dbReference>
<evidence type="ECO:0000256" key="1">
    <source>
        <dbReference type="SAM" id="MobiDB-lite"/>
    </source>
</evidence>
<sequence>MTLSVSPRLRLLLLLAPLLTVWSGCVTNHSNRELTAERNPLSYAIILYLGGGTELTEEERTYALSFARDTLLASGLVSPYDRLIDDPERAELLFRARLENGQLVEVAGVPSVTNQTTVVLTELRRTNDRIWWDTSYPYGPPTYYSGIHSGFPIPGPGWGHPRRPRDYYDNHDRNRGDRDRGDRDRRDRDRRDRDDRRADPPRHGGDRSGGRDNVSTPSVSPPRNRTPTRPTFTPTQPDRTRDERPDPRSDRGVIDRAPSRPRQLN</sequence>
<organism evidence="2 3">
    <name type="scientific">Synoicihabitans lomoniglobus</name>
    <dbReference type="NCBI Taxonomy" id="2909285"/>
    <lineage>
        <taxon>Bacteria</taxon>
        <taxon>Pseudomonadati</taxon>
        <taxon>Verrucomicrobiota</taxon>
        <taxon>Opitutia</taxon>
        <taxon>Opitutales</taxon>
        <taxon>Opitutaceae</taxon>
        <taxon>Synoicihabitans</taxon>
    </lineage>
</organism>